<dbReference type="InterPro" id="IPR043749">
    <property type="entry name" value="DUF5694"/>
</dbReference>
<reference evidence="1 2" key="1">
    <citation type="submission" date="2016-01" db="EMBL/GenBank/DDBJ databases">
        <title>Genome sequencing of Roseivirga seohaensis SW-152.</title>
        <authorList>
            <person name="Selvaratnam C."/>
            <person name="Thevarajoo S."/>
            <person name="Goh K.M."/>
            <person name="Ee R."/>
            <person name="Chan K.-G."/>
            <person name="Chong C.S."/>
        </authorList>
    </citation>
    <scope>NUCLEOTIDE SEQUENCE [LARGE SCALE GENOMIC DNA]</scope>
    <source>
        <strain evidence="1 2">SW-152</strain>
    </source>
</reference>
<dbReference type="AlphaFoldDB" id="A0A150XNV4"/>
<protein>
    <submittedName>
        <fullName evidence="1">Uncharacterized protein</fullName>
    </submittedName>
</protein>
<dbReference type="Pfam" id="PF18950">
    <property type="entry name" value="DUF5694"/>
    <property type="match status" value="1"/>
</dbReference>
<dbReference type="Proteomes" id="UP000075663">
    <property type="component" value="Unassembled WGS sequence"/>
</dbReference>
<dbReference type="RefSeq" id="WP_062302506.1">
    <property type="nucleotide sequence ID" value="NZ_LRPB01000047.1"/>
</dbReference>
<dbReference type="PROSITE" id="PS51257">
    <property type="entry name" value="PROKAR_LIPOPROTEIN"/>
    <property type="match status" value="1"/>
</dbReference>
<evidence type="ECO:0000313" key="1">
    <source>
        <dbReference type="EMBL" id="KYG80396.1"/>
    </source>
</evidence>
<organism evidence="1 2">
    <name type="scientific">Roseivirga seohaensis</name>
    <dbReference type="NCBI Taxonomy" id="1914963"/>
    <lineage>
        <taxon>Bacteria</taxon>
        <taxon>Pseudomonadati</taxon>
        <taxon>Bacteroidota</taxon>
        <taxon>Cytophagia</taxon>
        <taxon>Cytophagales</taxon>
        <taxon>Roseivirgaceae</taxon>
        <taxon>Roseivirga</taxon>
    </lineage>
</organism>
<dbReference type="STRING" id="1914963.AWW67_09460"/>
<name>A0A150XNV4_9BACT</name>
<gene>
    <name evidence="1" type="ORF">AWW67_09460</name>
</gene>
<sequence length="283" mass="32899">MHKTTTLLLSLLFIALMGCDQKKTIEKQPEGTHETSDKIKVLNVATFHFGYTTDANKVDFDEEDRKTQEEIRALSKMLAEFKPTIICIENHPQYDAEINRVYQEYLNDPSQLNTNYGERSMVAFDVARLNNVAQLYGIDSYMDYNYLIGEQMVNTIDSATYRDYMNNPFKDSPELAELDKNFDNLPLLEKLRFYNHPKVLDFNININADNLLYVGTEDGFEGADEAAKFYQRNLRIYSNLNRIPMTKNDRVFILMGAAHASFLRELLERSPKFEMVNTLDYLK</sequence>
<proteinExistence type="predicted"/>
<evidence type="ECO:0000313" key="2">
    <source>
        <dbReference type="Proteomes" id="UP000075663"/>
    </source>
</evidence>
<comment type="caution">
    <text evidence="1">The sequence shown here is derived from an EMBL/GenBank/DDBJ whole genome shotgun (WGS) entry which is preliminary data.</text>
</comment>
<dbReference type="EMBL" id="LRPB01000047">
    <property type="protein sequence ID" value="KYG80396.1"/>
    <property type="molecule type" value="Genomic_DNA"/>
</dbReference>
<accession>A0A150XNV4</accession>